<name>M2SXC3_COCSN</name>
<accession>M2SXC3</accession>
<dbReference type="RefSeq" id="XP_007702891.1">
    <property type="nucleotide sequence ID" value="XM_007704701.1"/>
</dbReference>
<feature type="transmembrane region" description="Helical" evidence="2">
    <location>
        <begin position="273"/>
        <end position="292"/>
    </location>
</feature>
<reference evidence="3 4" key="1">
    <citation type="journal article" date="2012" name="PLoS Pathog.">
        <title>Diverse lifestyles and strategies of plant pathogenesis encoded in the genomes of eighteen Dothideomycetes fungi.</title>
        <authorList>
            <person name="Ohm R.A."/>
            <person name="Feau N."/>
            <person name="Henrissat B."/>
            <person name="Schoch C.L."/>
            <person name="Horwitz B.A."/>
            <person name="Barry K.W."/>
            <person name="Condon B.J."/>
            <person name="Copeland A.C."/>
            <person name="Dhillon B."/>
            <person name="Glaser F."/>
            <person name="Hesse C.N."/>
            <person name="Kosti I."/>
            <person name="LaButti K."/>
            <person name="Lindquist E.A."/>
            <person name="Lucas S."/>
            <person name="Salamov A.A."/>
            <person name="Bradshaw R.E."/>
            <person name="Ciuffetti L."/>
            <person name="Hamelin R.C."/>
            <person name="Kema G.H.J."/>
            <person name="Lawrence C."/>
            <person name="Scott J.A."/>
            <person name="Spatafora J.W."/>
            <person name="Turgeon B.G."/>
            <person name="de Wit P.J.G.M."/>
            <person name="Zhong S."/>
            <person name="Goodwin S.B."/>
            <person name="Grigoriev I.V."/>
        </authorList>
    </citation>
    <scope>NUCLEOTIDE SEQUENCE [LARGE SCALE GENOMIC DNA]</scope>
    <source>
        <strain evidence="4">ND90Pr / ATCC 201652</strain>
    </source>
</reference>
<feature type="transmembrane region" description="Helical" evidence="2">
    <location>
        <begin position="149"/>
        <end position="169"/>
    </location>
</feature>
<dbReference type="AlphaFoldDB" id="M2SXC3"/>
<protein>
    <recommendedName>
        <fullName evidence="5">DUF2306 domain-containing protein</fullName>
    </recommendedName>
</protein>
<proteinExistence type="predicted"/>
<dbReference type="EMBL" id="KB445648">
    <property type="protein sequence ID" value="EMD61581.1"/>
    <property type="molecule type" value="Genomic_DNA"/>
</dbReference>
<dbReference type="InterPro" id="IPR018750">
    <property type="entry name" value="DUF2306_membrane"/>
</dbReference>
<dbReference type="Proteomes" id="UP000016934">
    <property type="component" value="Unassembled WGS sequence"/>
</dbReference>
<feature type="transmembrane region" description="Helical" evidence="2">
    <location>
        <begin position="27"/>
        <end position="47"/>
    </location>
</feature>
<keyword evidence="2" id="KW-0472">Membrane</keyword>
<reference evidence="4" key="2">
    <citation type="journal article" date="2013" name="PLoS Genet.">
        <title>Comparative genome structure, secondary metabolite, and effector coding capacity across Cochliobolus pathogens.</title>
        <authorList>
            <person name="Condon B.J."/>
            <person name="Leng Y."/>
            <person name="Wu D."/>
            <person name="Bushley K.E."/>
            <person name="Ohm R.A."/>
            <person name="Otillar R."/>
            <person name="Martin J."/>
            <person name="Schackwitz W."/>
            <person name="Grimwood J."/>
            <person name="MohdZainudin N."/>
            <person name="Xue C."/>
            <person name="Wang R."/>
            <person name="Manning V.A."/>
            <person name="Dhillon B."/>
            <person name="Tu Z.J."/>
            <person name="Steffenson B.J."/>
            <person name="Salamov A."/>
            <person name="Sun H."/>
            <person name="Lowry S."/>
            <person name="LaButti K."/>
            <person name="Han J."/>
            <person name="Copeland A."/>
            <person name="Lindquist E."/>
            <person name="Barry K."/>
            <person name="Schmutz J."/>
            <person name="Baker S.E."/>
            <person name="Ciuffetti L.M."/>
            <person name="Grigoriev I.V."/>
            <person name="Zhong S."/>
            <person name="Turgeon B.G."/>
        </authorList>
    </citation>
    <scope>NUCLEOTIDE SEQUENCE [LARGE SCALE GENOMIC DNA]</scope>
    <source>
        <strain evidence="4">ND90Pr / ATCC 201652</strain>
    </source>
</reference>
<dbReference type="STRING" id="665912.M2SXC3"/>
<evidence type="ECO:0000256" key="2">
    <source>
        <dbReference type="SAM" id="Phobius"/>
    </source>
</evidence>
<keyword evidence="4" id="KW-1185">Reference proteome</keyword>
<sequence length="360" mass="38980">MVAQPPSTSAFARKVVNPLGFTKVYNFWLYIVFGGALTGFVLARFPYLNFSHNFCPADGPSESGNSAAPGECYYYLNFTQYKVGILLHLGGVLPASLISVTQFTPFIRHRWIIVHRIGGYAALLLYLVSLAGAFMIMRHAFGGGLEVQSVLGVLGLSTLACFIISYINVKRLQIEQHRAWMLRGWFYAGAIVTNRIILIISAQITANQGYYIVWTCAKIAVTIAPDVDLATSYPACAAYVDGTDPDAVSAVAATFGAGDAANTGAALNAGFGMALWLSLVLHAIGVEIYLHLTPREAQRLRQVSYQKQLEAGMRNPSSAGLTADRLGDAHRWSPEVPDDQHSTSSAEDVTMVSDSMVVSK</sequence>
<feature type="region of interest" description="Disordered" evidence="1">
    <location>
        <begin position="312"/>
        <end position="360"/>
    </location>
</feature>
<evidence type="ECO:0008006" key="5">
    <source>
        <dbReference type="Google" id="ProtNLM"/>
    </source>
</evidence>
<keyword evidence="2" id="KW-1133">Transmembrane helix</keyword>
<dbReference type="Pfam" id="PF10067">
    <property type="entry name" value="DUF2306"/>
    <property type="match status" value="1"/>
</dbReference>
<organism evidence="3 4">
    <name type="scientific">Cochliobolus sativus (strain ND90Pr / ATCC 201652)</name>
    <name type="common">Common root rot and spot blotch fungus</name>
    <name type="synonym">Bipolaris sorokiniana</name>
    <dbReference type="NCBI Taxonomy" id="665912"/>
    <lineage>
        <taxon>Eukaryota</taxon>
        <taxon>Fungi</taxon>
        <taxon>Dikarya</taxon>
        <taxon>Ascomycota</taxon>
        <taxon>Pezizomycotina</taxon>
        <taxon>Dothideomycetes</taxon>
        <taxon>Pleosporomycetidae</taxon>
        <taxon>Pleosporales</taxon>
        <taxon>Pleosporineae</taxon>
        <taxon>Pleosporaceae</taxon>
        <taxon>Bipolaris</taxon>
    </lineage>
</organism>
<feature type="transmembrane region" description="Helical" evidence="2">
    <location>
        <begin position="119"/>
        <end position="137"/>
    </location>
</feature>
<feature type="compositionally biased region" description="Low complexity" evidence="1">
    <location>
        <begin position="348"/>
        <end position="360"/>
    </location>
</feature>
<keyword evidence="2" id="KW-0812">Transmembrane</keyword>
<feature type="transmembrane region" description="Helical" evidence="2">
    <location>
        <begin position="181"/>
        <end position="204"/>
    </location>
</feature>
<evidence type="ECO:0000313" key="3">
    <source>
        <dbReference type="EMBL" id="EMD61581.1"/>
    </source>
</evidence>
<evidence type="ECO:0000256" key="1">
    <source>
        <dbReference type="SAM" id="MobiDB-lite"/>
    </source>
</evidence>
<feature type="compositionally biased region" description="Basic and acidic residues" evidence="1">
    <location>
        <begin position="325"/>
        <end position="341"/>
    </location>
</feature>
<dbReference type="GeneID" id="19141678"/>
<dbReference type="eggNOG" id="ENOG502RYBX">
    <property type="taxonomic scope" value="Eukaryota"/>
</dbReference>
<dbReference type="OrthoDB" id="193478at2759"/>
<feature type="transmembrane region" description="Helical" evidence="2">
    <location>
        <begin position="85"/>
        <end position="107"/>
    </location>
</feature>
<dbReference type="OMA" id="RHDVWSC"/>
<evidence type="ECO:0000313" key="4">
    <source>
        <dbReference type="Proteomes" id="UP000016934"/>
    </source>
</evidence>
<dbReference type="HOGENOM" id="CLU_054818_0_1_1"/>
<dbReference type="KEGG" id="bsc:COCSADRAFT_96472"/>
<gene>
    <name evidence="3" type="ORF">COCSADRAFT_96472</name>
</gene>